<dbReference type="PROSITE" id="PS01186">
    <property type="entry name" value="EGF_2"/>
    <property type="match status" value="1"/>
</dbReference>
<dbReference type="SUPFAM" id="SSF51110">
    <property type="entry name" value="alpha-D-mannose-specific plant lectins"/>
    <property type="match status" value="1"/>
</dbReference>
<reference evidence="4" key="1">
    <citation type="submission" date="2021-08" db="EMBL/GenBank/DDBJ databases">
        <title>WGS assembly of Ceratopteris richardii.</title>
        <authorList>
            <person name="Marchant D.B."/>
            <person name="Chen G."/>
            <person name="Jenkins J."/>
            <person name="Shu S."/>
            <person name="Leebens-Mack J."/>
            <person name="Grimwood J."/>
            <person name="Schmutz J."/>
            <person name="Soltis P."/>
            <person name="Soltis D."/>
            <person name="Chen Z.-H."/>
        </authorList>
    </citation>
    <scope>NUCLEOTIDE SEQUENCE</scope>
    <source>
        <strain evidence="4">Whitten #5841</strain>
        <tissue evidence="4">Leaf</tissue>
    </source>
</reference>
<dbReference type="PROSITE" id="PS50927">
    <property type="entry name" value="BULB_LECTIN"/>
    <property type="match status" value="1"/>
</dbReference>
<keyword evidence="2" id="KW-1133">Transmembrane helix</keyword>
<dbReference type="InterPro" id="IPR001480">
    <property type="entry name" value="Bulb-type_lectin_dom"/>
</dbReference>
<dbReference type="InterPro" id="IPR000742">
    <property type="entry name" value="EGF"/>
</dbReference>
<evidence type="ECO:0000259" key="3">
    <source>
        <dbReference type="PROSITE" id="PS50927"/>
    </source>
</evidence>
<gene>
    <name evidence="4" type="ORF">KP509_03G045100</name>
</gene>
<keyword evidence="1" id="KW-0732">Signal</keyword>
<dbReference type="Gene3D" id="2.90.10.10">
    <property type="entry name" value="Bulb-type lectin domain"/>
    <property type="match status" value="1"/>
</dbReference>
<dbReference type="AlphaFoldDB" id="A0A8T2V6E0"/>
<evidence type="ECO:0000256" key="2">
    <source>
        <dbReference type="SAM" id="Phobius"/>
    </source>
</evidence>
<dbReference type="OrthoDB" id="673608at2759"/>
<organism evidence="4 5">
    <name type="scientific">Ceratopteris richardii</name>
    <name type="common">Triangle waterfern</name>
    <dbReference type="NCBI Taxonomy" id="49495"/>
    <lineage>
        <taxon>Eukaryota</taxon>
        <taxon>Viridiplantae</taxon>
        <taxon>Streptophyta</taxon>
        <taxon>Embryophyta</taxon>
        <taxon>Tracheophyta</taxon>
        <taxon>Polypodiopsida</taxon>
        <taxon>Polypodiidae</taxon>
        <taxon>Polypodiales</taxon>
        <taxon>Pteridineae</taxon>
        <taxon>Pteridaceae</taxon>
        <taxon>Parkerioideae</taxon>
        <taxon>Ceratopteris</taxon>
    </lineage>
</organism>
<dbReference type="EMBL" id="CM035408">
    <property type="protein sequence ID" value="KAH7441596.1"/>
    <property type="molecule type" value="Genomic_DNA"/>
</dbReference>
<name>A0A8T2V6E0_CERRI</name>
<dbReference type="Pfam" id="PF00024">
    <property type="entry name" value="PAN_1"/>
    <property type="match status" value="1"/>
</dbReference>
<keyword evidence="2" id="KW-0472">Membrane</keyword>
<accession>A0A8T2V6E0</accession>
<proteinExistence type="predicted"/>
<dbReference type="InterPro" id="IPR051343">
    <property type="entry name" value="G-type_lectin_kinases/EP1-like"/>
</dbReference>
<feature type="domain" description="Bulb-type lectin" evidence="3">
    <location>
        <begin position="1"/>
        <end position="104"/>
    </location>
</feature>
<comment type="caution">
    <text evidence="4">The sequence shown here is derived from an EMBL/GenBank/DDBJ whole genome shotgun (WGS) entry which is preliminary data.</text>
</comment>
<keyword evidence="5" id="KW-1185">Reference proteome</keyword>
<evidence type="ECO:0000256" key="1">
    <source>
        <dbReference type="ARBA" id="ARBA00022729"/>
    </source>
</evidence>
<feature type="transmembrane region" description="Helical" evidence="2">
    <location>
        <begin position="378"/>
        <end position="402"/>
    </location>
</feature>
<dbReference type="SMART" id="SM00108">
    <property type="entry name" value="B_lectin"/>
    <property type="match status" value="1"/>
</dbReference>
<keyword evidence="2" id="KW-0812">Transmembrane</keyword>
<evidence type="ECO:0000313" key="5">
    <source>
        <dbReference type="Proteomes" id="UP000825935"/>
    </source>
</evidence>
<sequence>MFELIILTWDGPSGRYCMAGVDNSKVTGHPMMWAANYVAFPVSPGQSCRLYLSPTGDLLLQDDANRLAWSTNTAGMGVSSLTLLDTGNLILQTGGGSVVWQSFDQTPIFHLVTGMNFRPSMTMISAADVPGATSLVNAPGYYAMHMDQSRVYLTLIKDESSPTAFVYWSSSALSSTVQASYITLDAGGFTLRDSSSNALGLIAATTPIPSSFRSAIRVALLDATSADLLAFFWNNLDWQIFFSSSIGLCGNPTNCAGFSLCNDTNNQCMCPEGFVQNGAGCELQTGFKCGKARAESYKILAVNVSFYPQLSPVIVGSVRECSLLCARSCSCKAALFDPDTSSCSTFTSLGTLKVKKDSDQLLLLKVGIEGGSSHNRAMIIGVSCSVAVFLLCACCCIVLAVLRKRRKEKFKKFVENTKTVIVKNITKMRKPKTSESKT</sequence>
<evidence type="ECO:0000313" key="4">
    <source>
        <dbReference type="EMBL" id="KAH7441596.1"/>
    </source>
</evidence>
<dbReference type="OMA" id="NTWENRY"/>
<dbReference type="PANTHER" id="PTHR47976">
    <property type="entry name" value="G-TYPE LECTIN S-RECEPTOR-LIKE SERINE/THREONINE-PROTEIN KINASE SD2-5"/>
    <property type="match status" value="1"/>
</dbReference>
<protein>
    <recommendedName>
        <fullName evidence="3">Bulb-type lectin domain-containing protein</fullName>
    </recommendedName>
</protein>
<dbReference type="Pfam" id="PF01453">
    <property type="entry name" value="B_lectin"/>
    <property type="match status" value="1"/>
</dbReference>
<dbReference type="Proteomes" id="UP000825935">
    <property type="component" value="Chromosome 3"/>
</dbReference>
<dbReference type="InterPro" id="IPR003609">
    <property type="entry name" value="Pan_app"/>
</dbReference>
<dbReference type="InterPro" id="IPR036426">
    <property type="entry name" value="Bulb-type_lectin_dom_sf"/>
</dbReference>